<evidence type="ECO:0008006" key="2">
    <source>
        <dbReference type="Google" id="ProtNLM"/>
    </source>
</evidence>
<comment type="caution">
    <text evidence="1">The sequence shown here is derived from an EMBL/GenBank/DDBJ whole genome shotgun (WGS) entry which is preliminary data.</text>
</comment>
<name>X0TX13_9ZZZZ</name>
<reference evidence="1" key="1">
    <citation type="journal article" date="2014" name="Front. Microbiol.">
        <title>High frequency of phylogenetically diverse reductive dehalogenase-homologous genes in deep subseafloor sedimentary metagenomes.</title>
        <authorList>
            <person name="Kawai M."/>
            <person name="Futagami T."/>
            <person name="Toyoda A."/>
            <person name="Takaki Y."/>
            <person name="Nishi S."/>
            <person name="Hori S."/>
            <person name="Arai W."/>
            <person name="Tsubouchi T."/>
            <person name="Morono Y."/>
            <person name="Uchiyama I."/>
            <person name="Ito T."/>
            <person name="Fujiyama A."/>
            <person name="Inagaki F."/>
            <person name="Takami H."/>
        </authorList>
    </citation>
    <scope>NUCLEOTIDE SEQUENCE</scope>
    <source>
        <strain evidence="1">Expedition CK06-06</strain>
    </source>
</reference>
<gene>
    <name evidence="1" type="ORF">S01H1_22876</name>
</gene>
<feature type="non-terminal residue" evidence="1">
    <location>
        <position position="179"/>
    </location>
</feature>
<accession>X0TX13</accession>
<dbReference type="AlphaFoldDB" id="X0TX13"/>
<evidence type="ECO:0000313" key="1">
    <source>
        <dbReference type="EMBL" id="GAF92677.1"/>
    </source>
</evidence>
<feature type="non-terminal residue" evidence="1">
    <location>
        <position position="1"/>
    </location>
</feature>
<organism evidence="1">
    <name type="scientific">marine sediment metagenome</name>
    <dbReference type="NCBI Taxonomy" id="412755"/>
    <lineage>
        <taxon>unclassified sequences</taxon>
        <taxon>metagenomes</taxon>
        <taxon>ecological metagenomes</taxon>
    </lineage>
</organism>
<sequence>AEKSNMRHFHPASNLIDSQDKFRAAATDSLILRDGVTKIEKPAPGATDLRGYSLRELARECLRVAGENPSGDVQTMIGRALTIGDLPLILANVANKSLFEGWNTANETWQQWCGTGQVPDFKTNYMPRVSEFDDLEEIPEHGEYTYGKLTEATESYSIVTFGKLFSVTRQTIINDDLGA</sequence>
<protein>
    <recommendedName>
        <fullName evidence="2">Bacteriophage Mu GpT domain-containing protein</fullName>
    </recommendedName>
</protein>
<dbReference type="Pfam" id="PF25209">
    <property type="entry name" value="Phage_capsid_4"/>
    <property type="match status" value="1"/>
</dbReference>
<dbReference type="EMBL" id="BARS01013029">
    <property type="protein sequence ID" value="GAF92677.1"/>
    <property type="molecule type" value="Genomic_DNA"/>
</dbReference>
<proteinExistence type="predicted"/>